<dbReference type="OrthoDB" id="287810at2"/>
<evidence type="ECO:0008006" key="3">
    <source>
        <dbReference type="Google" id="ProtNLM"/>
    </source>
</evidence>
<evidence type="ECO:0000313" key="1">
    <source>
        <dbReference type="EMBL" id="PQO30127.1"/>
    </source>
</evidence>
<proteinExistence type="predicted"/>
<dbReference type="EMBL" id="PUIB01000021">
    <property type="protein sequence ID" value="PQO30127.1"/>
    <property type="molecule type" value="Genomic_DNA"/>
</dbReference>
<comment type="caution">
    <text evidence="1">The sequence shown here is derived from an EMBL/GenBank/DDBJ whole genome shotgun (WGS) entry which is preliminary data.</text>
</comment>
<organism evidence="1 2">
    <name type="scientific">Blastopirellula marina</name>
    <dbReference type="NCBI Taxonomy" id="124"/>
    <lineage>
        <taxon>Bacteria</taxon>
        <taxon>Pseudomonadati</taxon>
        <taxon>Planctomycetota</taxon>
        <taxon>Planctomycetia</taxon>
        <taxon>Pirellulales</taxon>
        <taxon>Pirellulaceae</taxon>
        <taxon>Blastopirellula</taxon>
    </lineage>
</organism>
<evidence type="ECO:0000313" key="2">
    <source>
        <dbReference type="Proteomes" id="UP000239388"/>
    </source>
</evidence>
<protein>
    <recommendedName>
        <fullName evidence="3">Carboxypeptidase regulatory-like domain-containing protein</fullName>
    </recommendedName>
</protein>
<gene>
    <name evidence="1" type="ORF">C5Y98_21495</name>
</gene>
<sequence length="151" mass="15431">MSINFLGDRAARTASYALALVLLAGVVGCGSSRDPNLPEVSGVRGTFTYKGSPVVNAFVSFHPVDGGVTAMGQTDQYGNFKVSTFEHGDGAIIGEHTVTVHVDASAAAGAVPGMAPAKSAVAIPGQYASAEKSPLTAEVKRGGNTFEFDLK</sequence>
<accession>A0A2S8FD93</accession>
<dbReference type="RefSeq" id="WP_105357325.1">
    <property type="nucleotide sequence ID" value="NZ_PUIB01000021.1"/>
</dbReference>
<dbReference type="AlphaFoldDB" id="A0A2S8FD93"/>
<name>A0A2S8FD93_9BACT</name>
<dbReference type="Proteomes" id="UP000239388">
    <property type="component" value="Unassembled WGS sequence"/>
</dbReference>
<reference evidence="1 2" key="1">
    <citation type="submission" date="2018-02" db="EMBL/GenBank/DDBJ databases">
        <title>Comparative genomes isolates from brazilian mangrove.</title>
        <authorList>
            <person name="Araujo J.E."/>
            <person name="Taketani R.G."/>
            <person name="Silva M.C.P."/>
            <person name="Loureco M.V."/>
            <person name="Andreote F.D."/>
        </authorList>
    </citation>
    <scope>NUCLEOTIDE SEQUENCE [LARGE SCALE GENOMIC DNA]</scope>
    <source>
        <strain evidence="1 2">NAP PRIS-MGV</strain>
    </source>
</reference>